<dbReference type="Proteomes" id="UP000318815">
    <property type="component" value="Unassembled WGS sequence"/>
</dbReference>
<dbReference type="EMBL" id="VOHS01000040">
    <property type="protein sequence ID" value="TWV95163.1"/>
    <property type="molecule type" value="Genomic_DNA"/>
</dbReference>
<name>A0A5C6LLH0_9BACT</name>
<proteinExistence type="predicted"/>
<dbReference type="Gene3D" id="2.40.50.230">
    <property type="entry name" value="Gp5 N-terminal domain"/>
    <property type="match status" value="1"/>
</dbReference>
<protein>
    <submittedName>
        <fullName evidence="2">Type VI secretion system tip protein VgrG</fullName>
    </submittedName>
</protein>
<dbReference type="InterPro" id="IPR006533">
    <property type="entry name" value="T6SS_Vgr_RhsGE"/>
</dbReference>
<dbReference type="SUPFAM" id="SSF69349">
    <property type="entry name" value="Phage fibre proteins"/>
    <property type="match status" value="1"/>
</dbReference>
<dbReference type="InterPro" id="IPR037026">
    <property type="entry name" value="Vgr_OB-fold_dom_sf"/>
</dbReference>
<evidence type="ECO:0000313" key="3">
    <source>
        <dbReference type="Proteomes" id="UP000318815"/>
    </source>
</evidence>
<dbReference type="AlphaFoldDB" id="A0A5C6LLH0"/>
<organism evidence="2 3">
    <name type="scientific">Chitinophaga pinensis</name>
    <dbReference type="NCBI Taxonomy" id="79329"/>
    <lineage>
        <taxon>Bacteria</taxon>
        <taxon>Pseudomonadati</taxon>
        <taxon>Bacteroidota</taxon>
        <taxon>Chitinophagia</taxon>
        <taxon>Chitinophagales</taxon>
        <taxon>Chitinophagaceae</taxon>
        <taxon>Chitinophaga</taxon>
    </lineage>
</organism>
<accession>A0A5C6LLH0</accession>
<evidence type="ECO:0000313" key="2">
    <source>
        <dbReference type="EMBL" id="TWV95163.1"/>
    </source>
</evidence>
<dbReference type="Pfam" id="PF04717">
    <property type="entry name" value="Phage_base_V"/>
    <property type="match status" value="1"/>
</dbReference>
<feature type="domain" description="Gp5/Type VI secretion system Vgr protein OB-fold" evidence="1">
    <location>
        <begin position="384"/>
        <end position="458"/>
    </location>
</feature>
<dbReference type="NCBIfam" id="TIGR01646">
    <property type="entry name" value="vgr_GE"/>
    <property type="match status" value="1"/>
</dbReference>
<dbReference type="OrthoDB" id="1907165at2"/>
<keyword evidence="3" id="KW-1185">Reference proteome</keyword>
<sequence>MPAQSPTNITDPTLKFTVSVEGTAVQEAVFISSIDVTHEINKISFAEIVFVEGTGDIGSAGDAGDFPASARKDFVPGGNIAVTAGYGDDTEQSIFKGIIVKQALRINKSTGFELVLTCKHEAVKMTLGQKEGEFSEITDSAVMTKVMGAYSLSSTVESTSAQQEMLFQKMATDWDFVLARAAFNGFITTMGDDGIKIGKPNFTADPVLNITYGDSIITFNAEINAEKQPPSLDAAAWDPQTLAVITSAATEPTLNQQGAITAKTLSEKLGQTALKMISSAPLAQADLKIWADSTLLRMRMSAVKGTVSFIGNALPQPGKVISLEGVGPQFDGNAFINKVRHVLEDGQWTTYVQFGVPDKPIFERELFSSTVANGQMPAIHGLQLATVSKISEDPGAVYRIQVKPAANVDGQKGIWARLASFYATSGAGGVFCPEVGDEVILGFLESDPRFPVVLGSLFSKGKVPPVTQADEKNNTKAFYSRSKLEINFDDDKKILKITTPGNNMITLSDDGKSIEIKDQNNNSIKLDDSGILLNSPKDITLKATGNITLNATGKAELKATQDMEISGMNIKQTAQVGFTAKGTANAELSASGQTVVKGGMVMIN</sequence>
<dbReference type="InterPro" id="IPR006531">
    <property type="entry name" value="Gp5/Vgr_OB"/>
</dbReference>
<dbReference type="SUPFAM" id="SSF69255">
    <property type="entry name" value="gp5 N-terminal domain-like"/>
    <property type="match status" value="1"/>
</dbReference>
<dbReference type="RefSeq" id="WP_146307574.1">
    <property type="nucleotide sequence ID" value="NZ_VOHS01000040.1"/>
</dbReference>
<reference evidence="2 3" key="1">
    <citation type="submission" date="2019-08" db="EMBL/GenBank/DDBJ databases">
        <title>Whole genome sequencing of chitin degrading bacteria Chitinophaga pinensis YS16.</title>
        <authorList>
            <person name="Singh R.P."/>
            <person name="Manchanda G."/>
            <person name="Maurya I.K."/>
            <person name="Joshi N.K."/>
            <person name="Srivastava A.K."/>
        </authorList>
    </citation>
    <scope>NUCLEOTIDE SEQUENCE [LARGE SCALE GENOMIC DNA]</scope>
    <source>
        <strain evidence="2 3">YS-16</strain>
    </source>
</reference>
<evidence type="ECO:0000259" key="1">
    <source>
        <dbReference type="Pfam" id="PF04717"/>
    </source>
</evidence>
<gene>
    <name evidence="2" type="primary">vgrG</name>
    <name evidence="2" type="ORF">FEF09_24515</name>
</gene>
<dbReference type="SUPFAM" id="SSF69279">
    <property type="entry name" value="Phage tail proteins"/>
    <property type="match status" value="1"/>
</dbReference>
<comment type="caution">
    <text evidence="2">The sequence shown here is derived from an EMBL/GenBank/DDBJ whole genome shotgun (WGS) entry which is preliminary data.</text>
</comment>